<feature type="compositionally biased region" description="Low complexity" evidence="1">
    <location>
        <begin position="516"/>
        <end position="536"/>
    </location>
</feature>
<feature type="region of interest" description="Disordered" evidence="1">
    <location>
        <begin position="1048"/>
        <end position="1073"/>
    </location>
</feature>
<feature type="region of interest" description="Disordered" evidence="1">
    <location>
        <begin position="1353"/>
        <end position="1387"/>
    </location>
</feature>
<feature type="region of interest" description="Disordered" evidence="1">
    <location>
        <begin position="1595"/>
        <end position="1634"/>
    </location>
</feature>
<feature type="region of interest" description="Disordered" evidence="1">
    <location>
        <begin position="1497"/>
        <end position="1516"/>
    </location>
</feature>
<comment type="caution">
    <text evidence="2">The sequence shown here is derived from an EMBL/GenBank/DDBJ whole genome shotgun (WGS) entry which is preliminary data.</text>
</comment>
<feature type="region of interest" description="Disordered" evidence="1">
    <location>
        <begin position="1"/>
        <end position="34"/>
    </location>
</feature>
<feature type="compositionally biased region" description="Polar residues" evidence="1">
    <location>
        <begin position="478"/>
        <end position="492"/>
    </location>
</feature>
<accession>A0A3S0IBL6</accession>
<keyword evidence="3" id="KW-1185">Reference proteome</keyword>
<feature type="compositionally biased region" description="Polar residues" evidence="1">
    <location>
        <begin position="1529"/>
        <end position="1544"/>
    </location>
</feature>
<feature type="compositionally biased region" description="Low complexity" evidence="1">
    <location>
        <begin position="680"/>
        <end position="696"/>
    </location>
</feature>
<feature type="compositionally biased region" description="Basic residues" evidence="1">
    <location>
        <begin position="571"/>
        <end position="581"/>
    </location>
</feature>
<feature type="region of interest" description="Disordered" evidence="1">
    <location>
        <begin position="1264"/>
        <end position="1293"/>
    </location>
</feature>
<reference evidence="2 3" key="1">
    <citation type="submission" date="2018-12" db="EMBL/GenBank/DDBJ databases">
        <title>Bacillus ochoae sp. nov., Paenibacillus whitsoniae sp. nov., Paenibacillus spiritus sp. nov. Isolated from the Mars Exploration Rover during spacecraft assembly.</title>
        <authorList>
            <person name="Seuylemezian A."/>
            <person name="Vaishampayan P."/>
        </authorList>
    </citation>
    <scope>NUCLEOTIDE SEQUENCE [LARGE SCALE GENOMIC DNA]</scope>
    <source>
        <strain evidence="2 3">MER 54</strain>
    </source>
</reference>
<feature type="region of interest" description="Disordered" evidence="1">
    <location>
        <begin position="120"/>
        <end position="173"/>
    </location>
</feature>
<feature type="compositionally biased region" description="Polar residues" evidence="1">
    <location>
        <begin position="414"/>
        <end position="423"/>
    </location>
</feature>
<feature type="region of interest" description="Disordered" evidence="1">
    <location>
        <begin position="414"/>
        <end position="446"/>
    </location>
</feature>
<feature type="compositionally biased region" description="Basic and acidic residues" evidence="1">
    <location>
        <begin position="971"/>
        <end position="990"/>
    </location>
</feature>
<organism evidence="2 3">
    <name type="scientific">Paenibacillus whitsoniae</name>
    <dbReference type="NCBI Taxonomy" id="2496558"/>
    <lineage>
        <taxon>Bacteria</taxon>
        <taxon>Bacillati</taxon>
        <taxon>Bacillota</taxon>
        <taxon>Bacilli</taxon>
        <taxon>Bacillales</taxon>
        <taxon>Paenibacillaceae</taxon>
        <taxon>Paenibacillus</taxon>
    </lineage>
</organism>
<feature type="region of interest" description="Disordered" evidence="1">
    <location>
        <begin position="478"/>
        <end position="586"/>
    </location>
</feature>
<feature type="compositionally biased region" description="Basic residues" evidence="1">
    <location>
        <begin position="1"/>
        <end position="13"/>
    </location>
</feature>
<evidence type="ECO:0000313" key="2">
    <source>
        <dbReference type="EMBL" id="RTE09430.1"/>
    </source>
</evidence>
<feature type="compositionally biased region" description="Polar residues" evidence="1">
    <location>
        <begin position="894"/>
        <end position="915"/>
    </location>
</feature>
<feature type="region of interest" description="Disordered" evidence="1">
    <location>
        <begin position="872"/>
        <end position="925"/>
    </location>
</feature>
<feature type="compositionally biased region" description="Low complexity" evidence="1">
    <location>
        <begin position="1608"/>
        <end position="1632"/>
    </location>
</feature>
<name>A0A3S0IBL6_9BACL</name>
<dbReference type="Proteomes" id="UP000276128">
    <property type="component" value="Unassembled WGS sequence"/>
</dbReference>
<evidence type="ECO:0000313" key="3">
    <source>
        <dbReference type="Proteomes" id="UP000276128"/>
    </source>
</evidence>
<feature type="region of interest" description="Disordered" evidence="1">
    <location>
        <begin position="1091"/>
        <end position="1123"/>
    </location>
</feature>
<proteinExistence type="predicted"/>
<feature type="region of interest" description="Disordered" evidence="1">
    <location>
        <begin position="1529"/>
        <end position="1583"/>
    </location>
</feature>
<feature type="compositionally biased region" description="Polar residues" evidence="1">
    <location>
        <begin position="1502"/>
        <end position="1516"/>
    </location>
</feature>
<protein>
    <submittedName>
        <fullName evidence="2">Uncharacterized protein</fullName>
    </submittedName>
</protein>
<dbReference type="RefSeq" id="WP_126141505.1">
    <property type="nucleotide sequence ID" value="NZ_RXHU01000033.1"/>
</dbReference>
<feature type="region of interest" description="Disordered" evidence="1">
    <location>
        <begin position="968"/>
        <end position="990"/>
    </location>
</feature>
<feature type="region of interest" description="Disordered" evidence="1">
    <location>
        <begin position="680"/>
        <end position="701"/>
    </location>
</feature>
<gene>
    <name evidence="2" type="ORF">EJQ19_12210</name>
</gene>
<feature type="compositionally biased region" description="Low complexity" evidence="1">
    <location>
        <begin position="1724"/>
        <end position="1739"/>
    </location>
</feature>
<dbReference type="EMBL" id="RXHU01000033">
    <property type="protein sequence ID" value="RTE09430.1"/>
    <property type="molecule type" value="Genomic_DNA"/>
</dbReference>
<feature type="compositionally biased region" description="Basic and acidic residues" evidence="1">
    <location>
        <begin position="1267"/>
        <end position="1281"/>
    </location>
</feature>
<feature type="region of interest" description="Disordered" evidence="1">
    <location>
        <begin position="1717"/>
        <end position="1740"/>
    </location>
</feature>
<feature type="compositionally biased region" description="Basic and acidic residues" evidence="1">
    <location>
        <begin position="162"/>
        <end position="173"/>
    </location>
</feature>
<evidence type="ECO:0000256" key="1">
    <source>
        <dbReference type="SAM" id="MobiDB-lite"/>
    </source>
</evidence>
<sequence>MKARQSHKSRGKSNKAPVRFTASKMPAPMDRVSRSSKQFASGLMGKYGWDQRNYLGMFSLIFKEKGWLSDKEFAKFGASSDPAWVLQLELQLQSLQHPESPPLITKERTIQHLQQMILQSGHERPIQSASRSAAPVEHAQAAPASPPPVGDEAKTKKRGRPSKRDLEERRARFEQETQAALKKVHVVNHHHVTMKQPVVNVVNHHRTSITQRAIGQLAASIGMLRHGIIGSREQASDQSKDNRGLGTDRRLQSPFQVWLRQAVREANGPASLQMGEREIQRKTVMNQVNVAQHVEAVRRASQWMAEFQNGSLSAYEQQSVLGALGAKVSRQGQPTILHAAKQLLQHIAKPRLQQGSVSLNATISPEMDMSVGRQPAEVNASQGDWKLGEGPFSNREVPSTVQFIQSLLMKHTEGQTASIQQPASDRELHASSVLTPPASSPSASMAQGYLATSNQLLPINAVSLTSRVPRFMQAASSVMTHRQQVNGSSVSQGERGIESPLESETVQAAAVWVRPASQADEQAAEQQASHHQASHQTNLQASQEGSLPDPRSMMEREDQANRPGQLEQQPVKRKRGRPRKHPIVEPVHQERIAMAAKANEPAPIAEQLSEGTGSWMSPSAEESPPIARRAAAQVKREDLLATYPNRIFRKMTEHHLGDSLSSVRKIQSNENAMQQLVTWQRQSSSNDSSIRSIDNSTPQAETALYETRETVAKKETLRGDLASSVLAKASERLGDSVKTSSVSAGSQAVEQDGIALHVAPNRLPASELAVAVAAKNRQMAGERTLVSGIRSASGLGTRSGSLLFRKQGQSPSPQPGMVDNVQRQLRQADVATPVEQRTGIAVSPSAAERLEATVQLHTAGLQADELAARVMQRSERMASQPSKALAERPAVAETRSNPEQVKNGSAPGATSQASRTEIHEASRAPISSASYRQSLELVRRNGELTNVERVRMQRTAIQRRIDASRAGVPDFADKQDSGISSRRDSITHPELREGLLARREAGPDGSSPLLGSRPQLTLRAGRVEQGGFVRRSAADIQTLKESEQAHAAAERIQEQDTAPVSMVQARRSAPASDAVSAELLEQVQEVLRSAEADNRTVVERTSDAGSAPQAEGSAPETTDRQGNTVAGSVLPARASEMIEDAGLQQDHIDSPEAIERSAVRLQFADSKPLEDEENRPAWLQRQVEESTKHVAQGTLIPSQRAEQMSLLHRMHVQASESALRSSARSLSSLSEELAVRFQGIGPLAPHGAEQGAAQRSQGMWRTAQAEHLQRRGSAADRERAPLRGTSGSESRWQASRLTLAEPRGLNAAAQQRSEFGAAAAVQAAGAHSLPALGPGRLTQAAAIGRAAGRLAGAPSAASEGMQPLPPQVQRQAGPGTERSGAAASPGALASSAGLISRRIGSAGMEPTAASVPLSSASPASAQASRAGLISRRVGSAGMEPTAATAPLSSASPASVLASRAGLISRRLDSAGMEPTAATAPLSSASTGALTSRTAMIPRRQGSAVSESSTPLITASTSSVPMSSAAITQRRLTSTGTESITSNVPLITAQQSTPPQSSTSASRRMSASGPALLQSSTSGALTSSAALMPRRLASTGTEPITSSAPMITAQSPSLPSSAAASQSMTASGAATSSPLLTSAPADMQLQTKRTAITPASASALMHTVPVEQIQLSPNVGMGQPPNAAELPASLAAILEHKQSPISSLAEAPLDLDWLSTKRAEPENPSEPQAPQAPPELTEQQVQELIKQLPPIDISKIADRVFREIEKKMRFERQRRGF</sequence>
<feature type="compositionally biased region" description="Low complexity" evidence="1">
    <location>
        <begin position="430"/>
        <end position="444"/>
    </location>
</feature>
<feature type="compositionally biased region" description="Low complexity" evidence="1">
    <location>
        <begin position="133"/>
        <end position="143"/>
    </location>
</feature>
<feature type="compositionally biased region" description="Basic and acidic residues" evidence="1">
    <location>
        <begin position="1091"/>
        <end position="1102"/>
    </location>
</feature>
<feature type="compositionally biased region" description="Low complexity" evidence="1">
    <location>
        <begin position="1547"/>
        <end position="1583"/>
    </location>
</feature>
<dbReference type="OrthoDB" id="2480932at2"/>
<feature type="compositionally biased region" description="Polar residues" evidence="1">
    <location>
        <begin position="1595"/>
        <end position="1604"/>
    </location>
</feature>